<dbReference type="SUPFAM" id="SSF52402">
    <property type="entry name" value="Adenine nucleotide alpha hydrolases-like"/>
    <property type="match status" value="2"/>
</dbReference>
<dbReference type="CDD" id="cd00293">
    <property type="entry name" value="USP-like"/>
    <property type="match status" value="2"/>
</dbReference>
<proteinExistence type="inferred from homology"/>
<organism evidence="3 4">
    <name type="scientific">Pseudohongiella nitratireducens</name>
    <dbReference type="NCBI Taxonomy" id="1768907"/>
    <lineage>
        <taxon>Bacteria</taxon>
        <taxon>Pseudomonadati</taxon>
        <taxon>Pseudomonadota</taxon>
        <taxon>Gammaproteobacteria</taxon>
        <taxon>Pseudomonadales</taxon>
        <taxon>Pseudohongiellaceae</taxon>
        <taxon>Pseudohongiella</taxon>
    </lineage>
</organism>
<dbReference type="OrthoDB" id="9804721at2"/>
<sequence length="285" mass="31193">MTKHQVTACIDGSAISNTVCDTAAWASSLLNAPLTFLHVLEKTVSPAHEDLSGAIGLGSREHLLEELTELDEKRKKLEIEHGKHLLSDAKDRAVAAGATDVSTEQRHDQLLDALLKYESETRLYVIGRLGGDHDLQTETIGSHVENVVRAIHTPILMATGQFSTPGNYMLAYDGSETADKAIDRIANSPLLSSLPGHIVMVANDTEENRQRLNHATELLSARGHNVEPHLIQGDVIESLMTFQNRLNIELKVMGAYGHSRIREFIVGSNTTKMLATSTVPVLILR</sequence>
<dbReference type="PANTHER" id="PTHR46268:SF15">
    <property type="entry name" value="UNIVERSAL STRESS PROTEIN HP_0031"/>
    <property type="match status" value="1"/>
</dbReference>
<comment type="caution">
    <text evidence="3">The sequence shown here is derived from an EMBL/GenBank/DDBJ whole genome shotgun (WGS) entry which is preliminary data.</text>
</comment>
<dbReference type="AlphaFoldDB" id="A0A916QNV5"/>
<dbReference type="Proteomes" id="UP000627715">
    <property type="component" value="Unassembled WGS sequence"/>
</dbReference>
<reference evidence="3" key="2">
    <citation type="submission" date="2020-09" db="EMBL/GenBank/DDBJ databases">
        <authorList>
            <person name="Sun Q."/>
            <person name="Zhou Y."/>
        </authorList>
    </citation>
    <scope>NUCLEOTIDE SEQUENCE</scope>
    <source>
        <strain evidence="3">CGMCC 1.15425</strain>
    </source>
</reference>
<protein>
    <submittedName>
        <fullName evidence="3">Universal stress protein A</fullName>
    </submittedName>
</protein>
<accession>A0A916QNV5</accession>
<dbReference type="InterPro" id="IPR006015">
    <property type="entry name" value="Universal_stress_UspA"/>
</dbReference>
<dbReference type="InterPro" id="IPR006016">
    <property type="entry name" value="UspA"/>
</dbReference>
<evidence type="ECO:0000259" key="2">
    <source>
        <dbReference type="Pfam" id="PF00582"/>
    </source>
</evidence>
<keyword evidence="4" id="KW-1185">Reference proteome</keyword>
<dbReference type="Pfam" id="PF00582">
    <property type="entry name" value="Usp"/>
    <property type="match status" value="2"/>
</dbReference>
<evidence type="ECO:0000256" key="1">
    <source>
        <dbReference type="ARBA" id="ARBA00008791"/>
    </source>
</evidence>
<reference evidence="3" key="1">
    <citation type="journal article" date="2014" name="Int. J. Syst. Evol. Microbiol.">
        <title>Complete genome sequence of Corynebacterium casei LMG S-19264T (=DSM 44701T), isolated from a smear-ripened cheese.</title>
        <authorList>
            <consortium name="US DOE Joint Genome Institute (JGI-PGF)"/>
            <person name="Walter F."/>
            <person name="Albersmeier A."/>
            <person name="Kalinowski J."/>
            <person name="Ruckert C."/>
        </authorList>
    </citation>
    <scope>NUCLEOTIDE SEQUENCE</scope>
    <source>
        <strain evidence="3">CGMCC 1.15425</strain>
    </source>
</reference>
<dbReference type="PANTHER" id="PTHR46268">
    <property type="entry name" value="STRESS RESPONSE PROTEIN NHAX"/>
    <property type="match status" value="1"/>
</dbReference>
<evidence type="ECO:0000313" key="3">
    <source>
        <dbReference type="EMBL" id="GFZ82591.1"/>
    </source>
</evidence>
<dbReference type="RefSeq" id="WP_068810575.1">
    <property type="nucleotide sequence ID" value="NZ_BMIY01000013.1"/>
</dbReference>
<dbReference type="Gene3D" id="3.40.50.12370">
    <property type="match status" value="1"/>
</dbReference>
<comment type="similarity">
    <text evidence="1">Belongs to the universal stress protein A family.</text>
</comment>
<gene>
    <name evidence="3" type="ORF">GCM10011403_27750</name>
</gene>
<dbReference type="PRINTS" id="PR01438">
    <property type="entry name" value="UNVRSLSTRESS"/>
</dbReference>
<feature type="domain" description="UspA" evidence="2">
    <location>
        <begin position="6"/>
        <end position="157"/>
    </location>
</feature>
<dbReference type="EMBL" id="BMIY01000013">
    <property type="protein sequence ID" value="GFZ82591.1"/>
    <property type="molecule type" value="Genomic_DNA"/>
</dbReference>
<name>A0A916QNV5_9GAMM</name>
<evidence type="ECO:0000313" key="4">
    <source>
        <dbReference type="Proteomes" id="UP000627715"/>
    </source>
</evidence>
<feature type="domain" description="UspA" evidence="2">
    <location>
        <begin position="207"/>
        <end position="285"/>
    </location>
</feature>